<organism evidence="4 5">
    <name type="scientific">Caenorhabditis auriculariae</name>
    <dbReference type="NCBI Taxonomy" id="2777116"/>
    <lineage>
        <taxon>Eukaryota</taxon>
        <taxon>Metazoa</taxon>
        <taxon>Ecdysozoa</taxon>
        <taxon>Nematoda</taxon>
        <taxon>Chromadorea</taxon>
        <taxon>Rhabditida</taxon>
        <taxon>Rhabditina</taxon>
        <taxon>Rhabditomorpha</taxon>
        <taxon>Rhabditoidea</taxon>
        <taxon>Rhabditidae</taxon>
        <taxon>Peloderinae</taxon>
        <taxon>Caenorhabditis</taxon>
    </lineage>
</organism>
<evidence type="ECO:0000313" key="4">
    <source>
        <dbReference type="EMBL" id="CAD6196904.1"/>
    </source>
</evidence>
<dbReference type="PANTHER" id="PTHR13234">
    <property type="entry name" value="GAMMA-INTERFERON INDUCIBLE LYSOSOMAL THIOL REDUCTASE GILT"/>
    <property type="match status" value="1"/>
</dbReference>
<sequence length="221" mass="25156">MFTVLFFLAALSSGAWGSMKPGDEADVILPGNIVEVEAFGEGRCRDTTRWFNKHLMPMWEKFGKSSGRIKLRYHPFGVKSACTCTDDGDVSCECHHGERECLLNQLQSCVIDHLPKVEDHLPFVSCVQGRENVDVAAEICFPDGSVLKREEMMACATSVKGRELLHFQGEIKKKYAEKTHWVPWIMINGVRVREGENDLWQLLCDRYLKPRPAECPPETFY</sequence>
<comment type="caution">
    <text evidence="4">The sequence shown here is derived from an EMBL/GenBank/DDBJ whole genome shotgun (WGS) entry which is preliminary data.</text>
</comment>
<protein>
    <submittedName>
        <fullName evidence="4">Uncharacterized protein</fullName>
    </submittedName>
</protein>
<feature type="chain" id="PRO_5035827961" evidence="3">
    <location>
        <begin position="18"/>
        <end position="221"/>
    </location>
</feature>
<dbReference type="GO" id="GO:0016671">
    <property type="term" value="F:oxidoreductase activity, acting on a sulfur group of donors, disulfide as acceptor"/>
    <property type="evidence" value="ECO:0007669"/>
    <property type="project" value="InterPro"/>
</dbReference>
<accession>A0A8S1HJR4</accession>
<dbReference type="Pfam" id="PF03227">
    <property type="entry name" value="GILT"/>
    <property type="match status" value="1"/>
</dbReference>
<evidence type="ECO:0000256" key="3">
    <source>
        <dbReference type="SAM" id="SignalP"/>
    </source>
</evidence>
<name>A0A8S1HJR4_9PELO</name>
<dbReference type="InterPro" id="IPR004911">
    <property type="entry name" value="Interferon-induced_GILT"/>
</dbReference>
<dbReference type="EMBL" id="CAJGYM010000082">
    <property type="protein sequence ID" value="CAD6196904.1"/>
    <property type="molecule type" value="Genomic_DNA"/>
</dbReference>
<keyword evidence="2" id="KW-0325">Glycoprotein</keyword>
<dbReference type="AlphaFoldDB" id="A0A8S1HJR4"/>
<dbReference type="PANTHER" id="PTHR13234:SF24">
    <property type="entry name" value="GILT-LIKE PROTEIN ZK669.3"/>
    <property type="match status" value="1"/>
</dbReference>
<evidence type="ECO:0000256" key="2">
    <source>
        <dbReference type="ARBA" id="ARBA00023180"/>
    </source>
</evidence>
<dbReference type="OrthoDB" id="958254at2759"/>
<proteinExistence type="inferred from homology"/>
<reference evidence="4" key="1">
    <citation type="submission" date="2020-10" db="EMBL/GenBank/DDBJ databases">
        <authorList>
            <person name="Kikuchi T."/>
        </authorList>
    </citation>
    <scope>NUCLEOTIDE SEQUENCE</scope>
    <source>
        <strain evidence="4">NKZ352</strain>
    </source>
</reference>
<evidence type="ECO:0000256" key="1">
    <source>
        <dbReference type="ARBA" id="ARBA00005679"/>
    </source>
</evidence>
<evidence type="ECO:0000313" key="5">
    <source>
        <dbReference type="Proteomes" id="UP000835052"/>
    </source>
</evidence>
<keyword evidence="3" id="KW-0732">Signal</keyword>
<gene>
    <name evidence="4" type="ORF">CAUJ_LOCUS12815</name>
</gene>
<dbReference type="Proteomes" id="UP000835052">
    <property type="component" value="Unassembled WGS sequence"/>
</dbReference>
<keyword evidence="5" id="KW-1185">Reference proteome</keyword>
<comment type="similarity">
    <text evidence="1">Belongs to the GILT family.</text>
</comment>
<feature type="signal peptide" evidence="3">
    <location>
        <begin position="1"/>
        <end position="17"/>
    </location>
</feature>